<evidence type="ECO:0000313" key="6">
    <source>
        <dbReference type="Proteomes" id="UP000688947"/>
    </source>
</evidence>
<feature type="domain" description="DCUN1" evidence="4">
    <location>
        <begin position="335"/>
        <end position="526"/>
    </location>
</feature>
<dbReference type="PANTHER" id="PTHR12281">
    <property type="entry name" value="RP42 RELATED"/>
    <property type="match status" value="1"/>
</dbReference>
<evidence type="ECO:0000256" key="1">
    <source>
        <dbReference type="ARBA" id="ARBA00022786"/>
    </source>
</evidence>
<feature type="compositionally biased region" description="Acidic residues" evidence="3">
    <location>
        <begin position="126"/>
        <end position="142"/>
    </location>
</feature>
<feature type="region of interest" description="Disordered" evidence="3">
    <location>
        <begin position="244"/>
        <end position="278"/>
    </location>
</feature>
<dbReference type="PANTHER" id="PTHR12281:SF31">
    <property type="entry name" value="DCN1-LIKE PROTEIN 3"/>
    <property type="match status" value="1"/>
</dbReference>
<evidence type="ECO:0000256" key="3">
    <source>
        <dbReference type="SAM" id="MobiDB-lite"/>
    </source>
</evidence>
<name>A0A8T1U5G3_9STRA</name>
<evidence type="ECO:0000259" key="4">
    <source>
        <dbReference type="PROSITE" id="PS51229"/>
    </source>
</evidence>
<organism evidence="5 6">
    <name type="scientific">Phytophthora cactorum</name>
    <dbReference type="NCBI Taxonomy" id="29920"/>
    <lineage>
        <taxon>Eukaryota</taxon>
        <taxon>Sar</taxon>
        <taxon>Stramenopiles</taxon>
        <taxon>Oomycota</taxon>
        <taxon>Peronosporomycetes</taxon>
        <taxon>Peronosporales</taxon>
        <taxon>Peronosporaceae</taxon>
        <taxon>Phytophthora</taxon>
    </lineage>
</organism>
<sequence length="529" mass="59828">MLHDLEAPTAWLRMADPVNWNEWKLALDKPSLLSAGALKTVELVEKADDGKLAHDVDDLSAIFEGLVDGADISLPCDDLEQTATGSEDASAAWIDSLDDDVVNVNDLSAAFDALVEEQEKMVTAPADDEDEEMEDADSDDEVSANVKIIPSAPVWANMAPLDPRSCIRTPVFKNLDSRIPRVQMPRIDFSFSPNGAAVKVAGTPGVSRSAQSMSPKSEKVKVTKYHHDPKTCWICKSSKTPEKKRALHRYHEKRTRRNWKRGPRYSGRSNVATSRSSKFLNDKKKKLQAFKNTTNANDSMAKSYLEKFSWDLMRAVDEFYANGGESLTPVKKSTVSMDALNAWFDSYIDPDDDEDAINEEGILKFCEDIGVDPQDLVVLVIAWKMQAVYMCAFTRKEWQKGMQEMDCDSVTKLKAKIPQLREAIASENEFKKFYCFCFGFSKEPGQKSLSIDIAVAMWELLLPARFEKLTASWLAFLAEKKPVKGVTRDTWDLLFDFFVKVRESYDNYDENEAWPVLIDDYMMWIDSKK</sequence>
<comment type="function">
    <text evidence="2">Neddylation of cullins play an essential role in the regulation of SCF-type complexes activity.</text>
</comment>
<dbReference type="VEuPathDB" id="FungiDB:PC110_g402"/>
<dbReference type="InterPro" id="IPR005176">
    <property type="entry name" value="PONY_dom"/>
</dbReference>
<dbReference type="Pfam" id="PF14555">
    <property type="entry name" value="UBA_4"/>
    <property type="match status" value="1"/>
</dbReference>
<proteinExistence type="predicted"/>
<dbReference type="GO" id="GO:0045116">
    <property type="term" value="P:protein neddylation"/>
    <property type="evidence" value="ECO:0007669"/>
    <property type="project" value="TreeGrafter"/>
</dbReference>
<feature type="compositionally biased region" description="Polar residues" evidence="3">
    <location>
        <begin position="267"/>
        <end position="278"/>
    </location>
</feature>
<feature type="region of interest" description="Disordered" evidence="3">
    <location>
        <begin position="123"/>
        <end position="142"/>
    </location>
</feature>
<comment type="caution">
    <text evidence="5">The sequence shown here is derived from an EMBL/GenBank/DDBJ whole genome shotgun (WGS) entry which is preliminary data.</text>
</comment>
<dbReference type="OrthoDB" id="27198at2759"/>
<dbReference type="InterPro" id="IPR014764">
    <property type="entry name" value="DCN-prot"/>
</dbReference>
<evidence type="ECO:0000313" key="5">
    <source>
        <dbReference type="EMBL" id="KAG6954070.1"/>
    </source>
</evidence>
<dbReference type="Proteomes" id="UP000688947">
    <property type="component" value="Unassembled WGS sequence"/>
</dbReference>
<dbReference type="GO" id="GO:0097602">
    <property type="term" value="F:cullin family protein binding"/>
    <property type="evidence" value="ECO:0007669"/>
    <property type="project" value="TreeGrafter"/>
</dbReference>
<dbReference type="EMBL" id="JAENGZ010000774">
    <property type="protein sequence ID" value="KAG6954070.1"/>
    <property type="molecule type" value="Genomic_DNA"/>
</dbReference>
<reference evidence="5" key="1">
    <citation type="submission" date="2021-01" db="EMBL/GenBank/DDBJ databases">
        <title>Phytophthora aleatoria, a newly-described species from Pinus radiata is distinct from Phytophthora cactorum isolates based on comparative genomics.</title>
        <authorList>
            <person name="Mcdougal R."/>
            <person name="Panda P."/>
            <person name="Williams N."/>
            <person name="Studholme D.J."/>
        </authorList>
    </citation>
    <scope>NUCLEOTIDE SEQUENCE</scope>
    <source>
        <strain evidence="5">NZFS 3830</strain>
    </source>
</reference>
<evidence type="ECO:0000256" key="2">
    <source>
        <dbReference type="RuleBase" id="RU410713"/>
    </source>
</evidence>
<dbReference type="VEuPathDB" id="FungiDB:PC110_g401"/>
<feature type="compositionally biased region" description="Basic residues" evidence="3">
    <location>
        <begin position="245"/>
        <end position="263"/>
    </location>
</feature>
<dbReference type="PROSITE" id="PS51229">
    <property type="entry name" value="DCUN1"/>
    <property type="match status" value="1"/>
</dbReference>
<dbReference type="GO" id="GO:0031624">
    <property type="term" value="F:ubiquitin conjugating enzyme binding"/>
    <property type="evidence" value="ECO:0007669"/>
    <property type="project" value="TreeGrafter"/>
</dbReference>
<dbReference type="FunFam" id="1.10.238.200:FF:000007">
    <property type="entry name" value="Defective in cullin neddylation protein"/>
    <property type="match status" value="1"/>
</dbReference>
<dbReference type="GO" id="GO:0000151">
    <property type="term" value="C:ubiquitin ligase complex"/>
    <property type="evidence" value="ECO:0007669"/>
    <property type="project" value="TreeGrafter"/>
</dbReference>
<dbReference type="AlphaFoldDB" id="A0A8T1U5G3"/>
<gene>
    <name evidence="5" type="ORF">JG687_00012017</name>
</gene>
<dbReference type="FunFam" id="1.10.238.10:FF:000030">
    <property type="entry name" value="DCN1-like protein"/>
    <property type="match status" value="1"/>
</dbReference>
<protein>
    <recommendedName>
        <fullName evidence="2">Defective in cullin neddylation protein</fullName>
    </recommendedName>
</protein>
<dbReference type="GO" id="GO:0032182">
    <property type="term" value="F:ubiquitin-like protein binding"/>
    <property type="evidence" value="ECO:0007669"/>
    <property type="project" value="TreeGrafter"/>
</dbReference>
<keyword evidence="1" id="KW-0833">Ubl conjugation pathway</keyword>
<dbReference type="Pfam" id="PF03556">
    <property type="entry name" value="Cullin_binding"/>
    <property type="match status" value="1"/>
</dbReference>
<accession>A0A8T1U5G3</accession>